<proteinExistence type="predicted"/>
<keyword evidence="1" id="KW-0732">Signal</keyword>
<keyword evidence="3" id="KW-1185">Reference proteome</keyword>
<name>A0ABW7GGN5_9BURK</name>
<feature type="signal peptide" evidence="1">
    <location>
        <begin position="1"/>
        <end position="24"/>
    </location>
</feature>
<evidence type="ECO:0000313" key="2">
    <source>
        <dbReference type="EMBL" id="MFG6461122.1"/>
    </source>
</evidence>
<sequence length="247" mass="26826">MLPRRALALTLPGLLAGLGKAARAASAVWVGHDIPPYLSRGVHGPDGYAFQLFRRVIKQAQVDAVLQIYPWARAWRMLQLGHAEGALVVTRSPERETQFRWLFPVGRFRFAVFTRPALGPVAGELSALKALRIGALRASVGRGLLESAGITQVVEGKDFVELLALLEHGIVDAVIGPEPVLRAMDSRPGSEGLRITSLSQVYDLYAVAGPTMSEERVRHIVAAYQHLVDSGVVAQLRKSHPEAAFSD</sequence>
<dbReference type="SUPFAM" id="SSF53850">
    <property type="entry name" value="Periplasmic binding protein-like II"/>
    <property type="match status" value="1"/>
</dbReference>
<dbReference type="EMBL" id="JBIGHX010000002">
    <property type="protein sequence ID" value="MFG6461122.1"/>
    <property type="molecule type" value="Genomic_DNA"/>
</dbReference>
<dbReference type="PANTHER" id="PTHR38834:SF3">
    <property type="entry name" value="SOLUTE-BINDING PROTEIN FAMILY 3_N-TERMINAL DOMAIN-CONTAINING PROTEIN"/>
    <property type="match status" value="1"/>
</dbReference>
<comment type="caution">
    <text evidence="2">The sequence shown here is derived from an EMBL/GenBank/DDBJ whole genome shotgun (WGS) entry which is preliminary data.</text>
</comment>
<evidence type="ECO:0000256" key="1">
    <source>
        <dbReference type="SAM" id="SignalP"/>
    </source>
</evidence>
<accession>A0ABW7GGN5</accession>
<dbReference type="RefSeq" id="WP_394509981.1">
    <property type="nucleotide sequence ID" value="NZ_JBIGHX010000002.1"/>
</dbReference>
<reference evidence="2 3" key="1">
    <citation type="submission" date="2024-08" db="EMBL/GenBank/DDBJ databases">
        <authorList>
            <person name="Lu H."/>
        </authorList>
    </citation>
    <scope>NUCLEOTIDE SEQUENCE [LARGE SCALE GENOMIC DNA]</scope>
    <source>
        <strain evidence="2 3">DXS20W</strain>
    </source>
</reference>
<dbReference type="Gene3D" id="3.40.190.10">
    <property type="entry name" value="Periplasmic binding protein-like II"/>
    <property type="match status" value="2"/>
</dbReference>
<evidence type="ECO:0000313" key="3">
    <source>
        <dbReference type="Proteomes" id="UP001606302"/>
    </source>
</evidence>
<dbReference type="PANTHER" id="PTHR38834">
    <property type="entry name" value="PERIPLASMIC SUBSTRATE BINDING PROTEIN FAMILY 3"/>
    <property type="match status" value="1"/>
</dbReference>
<dbReference type="Proteomes" id="UP001606302">
    <property type="component" value="Unassembled WGS sequence"/>
</dbReference>
<gene>
    <name evidence="2" type="ORF">ACG04Q_06015</name>
</gene>
<protein>
    <submittedName>
        <fullName evidence="2">Substrate-binding periplasmic protein</fullName>
    </submittedName>
</protein>
<feature type="chain" id="PRO_5047228075" evidence="1">
    <location>
        <begin position="25"/>
        <end position="247"/>
    </location>
</feature>
<organism evidence="2 3">
    <name type="scientific">Pelomonas lactea</name>
    <dbReference type="NCBI Taxonomy" id="3299030"/>
    <lineage>
        <taxon>Bacteria</taxon>
        <taxon>Pseudomonadati</taxon>
        <taxon>Pseudomonadota</taxon>
        <taxon>Betaproteobacteria</taxon>
        <taxon>Burkholderiales</taxon>
        <taxon>Sphaerotilaceae</taxon>
        <taxon>Roseateles</taxon>
    </lineage>
</organism>